<organism evidence="2 3">
    <name type="scientific">Enhygromyxa salina</name>
    <dbReference type="NCBI Taxonomy" id="215803"/>
    <lineage>
        <taxon>Bacteria</taxon>
        <taxon>Pseudomonadati</taxon>
        <taxon>Myxococcota</taxon>
        <taxon>Polyangia</taxon>
        <taxon>Nannocystales</taxon>
        <taxon>Nannocystaceae</taxon>
        <taxon>Enhygromyxa</taxon>
    </lineage>
</organism>
<feature type="transmembrane region" description="Helical" evidence="1">
    <location>
        <begin position="55"/>
        <end position="80"/>
    </location>
</feature>
<protein>
    <submittedName>
        <fullName evidence="2">Uncharacterized protein</fullName>
    </submittedName>
</protein>
<keyword evidence="1" id="KW-0472">Membrane</keyword>
<evidence type="ECO:0000256" key="1">
    <source>
        <dbReference type="SAM" id="Phobius"/>
    </source>
</evidence>
<gene>
    <name evidence="2" type="ORF">DB30_07456</name>
</gene>
<reference evidence="2 3" key="1">
    <citation type="submission" date="2014-12" db="EMBL/GenBank/DDBJ databases">
        <title>Genome assembly of Enhygromyxa salina DSM 15201.</title>
        <authorList>
            <person name="Sharma G."/>
            <person name="Subramanian S."/>
        </authorList>
    </citation>
    <scope>NUCLEOTIDE SEQUENCE [LARGE SCALE GENOMIC DNA]</scope>
    <source>
        <strain evidence="2 3">DSM 15201</strain>
    </source>
</reference>
<dbReference type="Proteomes" id="UP000031599">
    <property type="component" value="Unassembled WGS sequence"/>
</dbReference>
<name>A0A0C1ZS51_9BACT</name>
<dbReference type="RefSeq" id="WP_146660989.1">
    <property type="nucleotide sequence ID" value="NZ_JMCC02000085.1"/>
</dbReference>
<keyword evidence="1" id="KW-0812">Transmembrane</keyword>
<dbReference type="AlphaFoldDB" id="A0A0C1ZS51"/>
<comment type="caution">
    <text evidence="2">The sequence shown here is derived from an EMBL/GenBank/DDBJ whole genome shotgun (WGS) entry which is preliminary data.</text>
</comment>
<proteinExistence type="predicted"/>
<accession>A0A0C1ZS51</accession>
<evidence type="ECO:0000313" key="2">
    <source>
        <dbReference type="EMBL" id="KIG13903.1"/>
    </source>
</evidence>
<evidence type="ECO:0000313" key="3">
    <source>
        <dbReference type="Proteomes" id="UP000031599"/>
    </source>
</evidence>
<dbReference type="EMBL" id="JMCC02000085">
    <property type="protein sequence ID" value="KIG13903.1"/>
    <property type="molecule type" value="Genomic_DNA"/>
</dbReference>
<feature type="transmembrane region" description="Helical" evidence="1">
    <location>
        <begin position="100"/>
        <end position="123"/>
    </location>
</feature>
<sequence>MKMFFGVFPDADQAQTAHEDLQKQPNDLRPSPDSVHVVVHEHEARQQALRRTGGIVWPLAMFTALLFGGAAALALALVVRGAVAGAPAEPAMSQLDSLDVVLLSLGIAVLGGSLAAILAHMWIRARVRRLENELAEGRALLLVVGPKHRRRAVLQGMSNVGAVRTGTF</sequence>
<keyword evidence="1" id="KW-1133">Transmembrane helix</keyword>